<dbReference type="AlphaFoldDB" id="A0AAN7MHF6"/>
<keyword evidence="7" id="KW-1185">Reference proteome</keyword>
<dbReference type="Proteomes" id="UP001346149">
    <property type="component" value="Unassembled WGS sequence"/>
</dbReference>
<comment type="similarity">
    <text evidence="1">Belongs to the COQ10 family.</text>
</comment>
<dbReference type="Pfam" id="PF03364">
    <property type="entry name" value="Polyketide_cyc"/>
    <property type="match status" value="1"/>
</dbReference>
<dbReference type="InterPro" id="IPR003033">
    <property type="entry name" value="SCP2_sterol-bd_dom"/>
</dbReference>
<evidence type="ECO:0000256" key="3">
    <source>
        <dbReference type="ARBA" id="ARBA00024947"/>
    </source>
</evidence>
<dbReference type="Gene3D" id="3.30.1050.10">
    <property type="entry name" value="SCP2 sterol-binding domain"/>
    <property type="match status" value="1"/>
</dbReference>
<evidence type="ECO:0000256" key="2">
    <source>
        <dbReference type="ARBA" id="ARBA00011814"/>
    </source>
</evidence>
<dbReference type="GO" id="GO:0005739">
    <property type="term" value="C:mitochondrion"/>
    <property type="evidence" value="ECO:0007669"/>
    <property type="project" value="TreeGrafter"/>
</dbReference>
<comment type="caution">
    <text evidence="6">The sequence shown here is derived from an EMBL/GenBank/DDBJ whole genome shotgun (WGS) entry which is preliminary data.</text>
</comment>
<dbReference type="GO" id="GO:0045333">
    <property type="term" value="P:cellular respiration"/>
    <property type="evidence" value="ECO:0007669"/>
    <property type="project" value="InterPro"/>
</dbReference>
<dbReference type="GO" id="GO:0048039">
    <property type="term" value="F:ubiquinone binding"/>
    <property type="evidence" value="ECO:0007669"/>
    <property type="project" value="InterPro"/>
</dbReference>
<name>A0AAN7MHF6_TRANT</name>
<proteinExistence type="inferred from homology"/>
<reference evidence="6 7" key="1">
    <citation type="journal article" date="2023" name="Hortic Res">
        <title>Pangenome of water caltrop reveals structural variations and asymmetric subgenome divergence after allopolyploidization.</title>
        <authorList>
            <person name="Zhang X."/>
            <person name="Chen Y."/>
            <person name="Wang L."/>
            <person name="Yuan Y."/>
            <person name="Fang M."/>
            <person name="Shi L."/>
            <person name="Lu R."/>
            <person name="Comes H.P."/>
            <person name="Ma Y."/>
            <person name="Chen Y."/>
            <person name="Huang G."/>
            <person name="Zhou Y."/>
            <person name="Zheng Z."/>
            <person name="Qiu Y."/>
        </authorList>
    </citation>
    <scope>NUCLEOTIDE SEQUENCE [LARGE SCALE GENOMIC DNA]</scope>
    <source>
        <strain evidence="6">F231</strain>
    </source>
</reference>
<dbReference type="EMBL" id="JAXQNO010000006">
    <property type="protein sequence ID" value="KAK4797170.1"/>
    <property type="molecule type" value="Genomic_DNA"/>
</dbReference>
<dbReference type="Gene3D" id="3.30.530.20">
    <property type="match status" value="1"/>
</dbReference>
<comment type="function">
    <text evidence="3">Required for the function of coenzyme Q in the respiratory chain. May serve as a chaperone or may be involved in the transport of Q6 from its site of synthesis to the catalytic sites of the respiratory complexes.</text>
</comment>
<comment type="subunit">
    <text evidence="2">Interacts with coenzyme Q.</text>
</comment>
<organism evidence="6 7">
    <name type="scientific">Trapa natans</name>
    <name type="common">Water chestnut</name>
    <dbReference type="NCBI Taxonomy" id="22666"/>
    <lineage>
        <taxon>Eukaryota</taxon>
        <taxon>Viridiplantae</taxon>
        <taxon>Streptophyta</taxon>
        <taxon>Embryophyta</taxon>
        <taxon>Tracheophyta</taxon>
        <taxon>Spermatophyta</taxon>
        <taxon>Magnoliopsida</taxon>
        <taxon>eudicotyledons</taxon>
        <taxon>Gunneridae</taxon>
        <taxon>Pentapetalae</taxon>
        <taxon>rosids</taxon>
        <taxon>malvids</taxon>
        <taxon>Myrtales</taxon>
        <taxon>Lythraceae</taxon>
        <taxon>Trapa</taxon>
    </lineage>
</organism>
<feature type="domain" description="SCP2" evidence="4">
    <location>
        <begin position="158"/>
        <end position="201"/>
    </location>
</feature>
<dbReference type="PANTHER" id="PTHR12901:SF10">
    <property type="entry name" value="COENZYME Q-BINDING PROTEIN COQ10, MITOCHONDRIAL"/>
    <property type="match status" value="1"/>
</dbReference>
<accession>A0AAN7MHF6</accession>
<evidence type="ECO:0000313" key="7">
    <source>
        <dbReference type="Proteomes" id="UP001346149"/>
    </source>
</evidence>
<evidence type="ECO:0008006" key="8">
    <source>
        <dbReference type="Google" id="ProtNLM"/>
    </source>
</evidence>
<dbReference type="InterPro" id="IPR044996">
    <property type="entry name" value="COQ10-like"/>
</dbReference>
<evidence type="ECO:0000256" key="1">
    <source>
        <dbReference type="ARBA" id="ARBA00006885"/>
    </source>
</evidence>
<evidence type="ECO:0000313" key="6">
    <source>
        <dbReference type="EMBL" id="KAK4797170.1"/>
    </source>
</evidence>
<dbReference type="SUPFAM" id="SSF55718">
    <property type="entry name" value="SCP-like"/>
    <property type="match status" value="1"/>
</dbReference>
<gene>
    <name evidence="6" type="ORF">SAY86_029496</name>
</gene>
<dbReference type="InterPro" id="IPR005031">
    <property type="entry name" value="COQ10_START"/>
</dbReference>
<feature type="domain" description="Coenzyme Q-binding protein COQ10 START" evidence="5">
    <location>
        <begin position="51"/>
        <end position="137"/>
    </location>
</feature>
<dbReference type="SUPFAM" id="SSF55961">
    <property type="entry name" value="Bet v1-like"/>
    <property type="match status" value="1"/>
</dbReference>
<dbReference type="InterPro" id="IPR036527">
    <property type="entry name" value="SCP2_sterol-bd_dom_sf"/>
</dbReference>
<dbReference type="InterPro" id="IPR023393">
    <property type="entry name" value="START-like_dom_sf"/>
</dbReference>
<dbReference type="PANTHER" id="PTHR12901">
    <property type="entry name" value="SPERM PROTEIN HOMOLOG"/>
    <property type="match status" value="1"/>
</dbReference>
<evidence type="ECO:0000259" key="5">
    <source>
        <dbReference type="Pfam" id="PF03364"/>
    </source>
</evidence>
<dbReference type="Pfam" id="PF02036">
    <property type="entry name" value="SCP2"/>
    <property type="match status" value="1"/>
</dbReference>
<protein>
    <recommendedName>
        <fullName evidence="8">SCP2 domain-containing protein</fullName>
    </recommendedName>
</protein>
<sequence>MSRSDVAGIRRSFGIGQSSPHKDARILAGCLWNANISRRRQFLGCRDGFPPVVSASEILRSYPDGSLDAELDIGFNFLVESYISHVEMKKPRYVKSTAWGSTLFEHRINVWEFSPGPSPGSCELQFLVDFKFQSPLYSQKNGLDDVIYIVDLKKGQLMKATISFKDEDFIKVTTGKLNPRIAFMRGAVKIEGSFGAAQKFTPDIFPEPSKL</sequence>
<evidence type="ECO:0000259" key="4">
    <source>
        <dbReference type="Pfam" id="PF02036"/>
    </source>
</evidence>